<sequence>MALVVLRHGERTDYVEPSWVSSAQRPWDPPLTDTGREQAWLAGAAIRTHLLKLGLPPVTRGFTSPLIRCAETATIAVGALGSSFLCGVEPSLSEITDRSWYHSWGVPGANSVWGGPAHCRVGTEVPRDKLHPAVFQPAGKLFLRRHEFPENISGKLSREYSPYLPASDFNACWDSPETETEVFSRVSRFAESCISNFSRETTLLCTHGGPATFLYEGLCDPLDEIECGYTAIFVLVKYWPNWKALVKGNVDHLPAEDSLATAALPP</sequence>
<feature type="unsure residue" description="E or Q" evidence="1">
    <location>
        <position position="224"/>
    </location>
</feature>
<name>A0A061SEZ0_9CHLO</name>
<dbReference type="SMART" id="SM00855">
    <property type="entry name" value="PGAM"/>
    <property type="match status" value="1"/>
</dbReference>
<reference evidence="1" key="1">
    <citation type="submission" date="2014-05" db="EMBL/GenBank/DDBJ databases">
        <title>The transcriptome of the halophilic microalga Tetraselmis sp. GSL018 isolated from the Great Salt Lake, Utah.</title>
        <authorList>
            <person name="Jinkerson R.E."/>
            <person name="D'Adamo S."/>
            <person name="Posewitz M.C."/>
        </authorList>
    </citation>
    <scope>NUCLEOTIDE SEQUENCE</scope>
    <source>
        <strain evidence="1">GSL018</strain>
    </source>
</reference>
<organism evidence="1">
    <name type="scientific">Tetraselmis sp. GSL018</name>
    <dbReference type="NCBI Taxonomy" id="582737"/>
    <lineage>
        <taxon>Eukaryota</taxon>
        <taxon>Viridiplantae</taxon>
        <taxon>Chlorophyta</taxon>
        <taxon>core chlorophytes</taxon>
        <taxon>Chlorodendrophyceae</taxon>
        <taxon>Chlorodendrales</taxon>
        <taxon>Chlorodendraceae</taxon>
        <taxon>Tetraselmis</taxon>
    </lineage>
</organism>
<protein>
    <submittedName>
        <fullName evidence="1">Phosphoglycerate mutase family protein</fullName>
    </submittedName>
</protein>
<dbReference type="PANTHER" id="PTHR16469">
    <property type="entry name" value="UBIQUITIN-ASSOCIATED AND SH3 DOMAIN-CONTAINING BA-RELATED"/>
    <property type="match status" value="1"/>
</dbReference>
<dbReference type="InterPro" id="IPR051710">
    <property type="entry name" value="Phosphatase_SH3-domain"/>
</dbReference>
<dbReference type="Pfam" id="PF00300">
    <property type="entry name" value="His_Phos_1"/>
    <property type="match status" value="1"/>
</dbReference>
<dbReference type="InterPro" id="IPR029033">
    <property type="entry name" value="His_PPase_superfam"/>
</dbReference>
<evidence type="ECO:0000313" key="1">
    <source>
        <dbReference type="EMBL" id="JAC82863.1"/>
    </source>
</evidence>
<dbReference type="Gene3D" id="3.40.50.1240">
    <property type="entry name" value="Phosphoglycerate mutase-like"/>
    <property type="match status" value="1"/>
</dbReference>
<dbReference type="CDD" id="cd07040">
    <property type="entry name" value="HP"/>
    <property type="match status" value="1"/>
</dbReference>
<gene>
    <name evidence="1" type="ORF">TSPGSL018_4702</name>
</gene>
<dbReference type="AlphaFoldDB" id="A0A061SEZ0"/>
<dbReference type="InterPro" id="IPR013078">
    <property type="entry name" value="His_Pase_superF_clade-1"/>
</dbReference>
<proteinExistence type="predicted"/>
<accession>A0A061SEZ0</accession>
<dbReference type="PANTHER" id="PTHR16469:SF27">
    <property type="entry name" value="UBIQUITIN-ASSOCIATED AND SH3 DOMAIN-CONTAINING BA-RELATED"/>
    <property type="match status" value="1"/>
</dbReference>
<dbReference type="SUPFAM" id="SSF53254">
    <property type="entry name" value="Phosphoglycerate mutase-like"/>
    <property type="match status" value="1"/>
</dbReference>
<dbReference type="EMBL" id="GBEZ01002168">
    <property type="protein sequence ID" value="JAC82863.1"/>
    <property type="molecule type" value="Transcribed_RNA"/>
</dbReference>